<protein>
    <submittedName>
        <fullName evidence="1">Uncharacterized protein</fullName>
    </submittedName>
</protein>
<dbReference type="Proteomes" id="UP000765509">
    <property type="component" value="Unassembled WGS sequence"/>
</dbReference>
<comment type="caution">
    <text evidence="1">The sequence shown here is derived from an EMBL/GenBank/DDBJ whole genome shotgun (WGS) entry which is preliminary data.</text>
</comment>
<dbReference type="AlphaFoldDB" id="A0A9Q3EKN2"/>
<evidence type="ECO:0000313" key="1">
    <source>
        <dbReference type="EMBL" id="MBW0523323.1"/>
    </source>
</evidence>
<sequence length="122" mass="13679">MDACNIWAGVEVGESLPERSQMKIPRINVEVDHIANEPLHTESPVILNETINDETPPASPQSIQAFQERETIEHDTMGQDMNDIMLDPEPKVSSSANVQGIFLSYVEEFGDILNYHSNITQE</sequence>
<reference evidence="1" key="1">
    <citation type="submission" date="2021-03" db="EMBL/GenBank/DDBJ databases">
        <title>Draft genome sequence of rust myrtle Austropuccinia psidii MF-1, a brazilian biotype.</title>
        <authorList>
            <person name="Quecine M.C."/>
            <person name="Pachon D.M.R."/>
            <person name="Bonatelli M.L."/>
            <person name="Correr F.H."/>
            <person name="Franceschini L.M."/>
            <person name="Leite T.F."/>
            <person name="Margarido G.R.A."/>
            <person name="Almeida C.A."/>
            <person name="Ferrarezi J.A."/>
            <person name="Labate C.A."/>
        </authorList>
    </citation>
    <scope>NUCLEOTIDE SEQUENCE</scope>
    <source>
        <strain evidence="1">MF-1</strain>
    </source>
</reference>
<organism evidence="1 2">
    <name type="scientific">Austropuccinia psidii MF-1</name>
    <dbReference type="NCBI Taxonomy" id="1389203"/>
    <lineage>
        <taxon>Eukaryota</taxon>
        <taxon>Fungi</taxon>
        <taxon>Dikarya</taxon>
        <taxon>Basidiomycota</taxon>
        <taxon>Pucciniomycotina</taxon>
        <taxon>Pucciniomycetes</taxon>
        <taxon>Pucciniales</taxon>
        <taxon>Sphaerophragmiaceae</taxon>
        <taxon>Austropuccinia</taxon>
    </lineage>
</organism>
<name>A0A9Q3EKN2_9BASI</name>
<gene>
    <name evidence="1" type="ORF">O181_063038</name>
</gene>
<dbReference type="EMBL" id="AVOT02030203">
    <property type="protein sequence ID" value="MBW0523323.1"/>
    <property type="molecule type" value="Genomic_DNA"/>
</dbReference>
<evidence type="ECO:0000313" key="2">
    <source>
        <dbReference type="Proteomes" id="UP000765509"/>
    </source>
</evidence>
<proteinExistence type="predicted"/>
<keyword evidence="2" id="KW-1185">Reference proteome</keyword>
<accession>A0A9Q3EKN2</accession>